<dbReference type="GO" id="GO:0055085">
    <property type="term" value="P:transmembrane transport"/>
    <property type="evidence" value="ECO:0007669"/>
    <property type="project" value="InterPro"/>
</dbReference>
<sequence>MKFRLKQLPAAALAAAAALALAACGAGGAAPEGSAAPAATENADLTVYNAQHETMTKAWVDAFTAETGITVSVRKGKDTEMSNQIIAEGEASPADVFITENSPAMTQVENAGLFTEVSETVQENVPEEFRPSSNMWTGVAARSTVFVYNKDKVKEADLPKSIMDLADPKWAGKWGAAPGGADFQAIVSAMLELEGEQATSDWLKAMKENVKVYPGNGAAMKAVNAGEVDGAVIYHYYYAADQAGTGENSGNVAPHYFKNEDPGAFLSVSGGGVLKSSKNPEAAMQFLEFITSKQGQELLGTGVDFEYPVGKDVTPREGLVPIPELEAPKVDASKLNSQKVVELMTDAGLL</sequence>
<feature type="binding site" evidence="8">
    <location>
        <position position="100"/>
    </location>
    <ligand>
        <name>Fe cation</name>
        <dbReference type="ChEBI" id="CHEBI:24875"/>
    </ligand>
</feature>
<evidence type="ECO:0000256" key="1">
    <source>
        <dbReference type="ARBA" id="ARBA00008520"/>
    </source>
</evidence>
<comment type="similarity">
    <text evidence="1">Belongs to the bacterial solute-binding protein 1 family.</text>
</comment>
<dbReference type="PROSITE" id="PS51257">
    <property type="entry name" value="PROKAR_LIPOPROTEIN"/>
    <property type="match status" value="1"/>
</dbReference>
<feature type="binding site" evidence="8">
    <location>
        <position position="52"/>
    </location>
    <ligand>
        <name>Fe cation</name>
        <dbReference type="ChEBI" id="CHEBI:24875"/>
    </ligand>
</feature>
<dbReference type="AlphaFoldDB" id="A0A7X6QM57"/>
<proteinExistence type="inferred from homology"/>
<name>A0A7X6QM57_9MICC</name>
<dbReference type="Pfam" id="PF13343">
    <property type="entry name" value="SBP_bac_6"/>
    <property type="match status" value="1"/>
</dbReference>
<evidence type="ECO:0000256" key="3">
    <source>
        <dbReference type="ARBA" id="ARBA00022496"/>
    </source>
</evidence>
<keyword evidence="11" id="KW-1185">Reference proteome</keyword>
<gene>
    <name evidence="10" type="ORF">HGG74_18265</name>
</gene>
<evidence type="ECO:0000313" key="11">
    <source>
        <dbReference type="Proteomes" id="UP000544090"/>
    </source>
</evidence>
<keyword evidence="4 8" id="KW-0479">Metal-binding</keyword>
<dbReference type="InterPro" id="IPR026045">
    <property type="entry name" value="Ferric-bd"/>
</dbReference>
<dbReference type="GO" id="GO:0030288">
    <property type="term" value="C:outer membrane-bounded periplasmic space"/>
    <property type="evidence" value="ECO:0007669"/>
    <property type="project" value="TreeGrafter"/>
</dbReference>
<reference evidence="10 11" key="1">
    <citation type="submission" date="2020-04" db="EMBL/GenBank/DDBJ databases">
        <title>Arthrobacter sp. nov.</title>
        <authorList>
            <person name="Liu S."/>
        </authorList>
    </citation>
    <scope>NUCLEOTIDE SEQUENCE [LARGE SCALE GENOMIC DNA]</scope>
    <source>
        <strain evidence="10 11">E918</strain>
    </source>
</reference>
<evidence type="ECO:0000256" key="5">
    <source>
        <dbReference type="ARBA" id="ARBA00022729"/>
    </source>
</evidence>
<dbReference type="PROSITE" id="PS01037">
    <property type="entry name" value="SBP_BACTERIAL_1"/>
    <property type="match status" value="1"/>
</dbReference>
<evidence type="ECO:0000256" key="6">
    <source>
        <dbReference type="ARBA" id="ARBA00023004"/>
    </source>
</evidence>
<dbReference type="PIRSF" id="PIRSF002825">
    <property type="entry name" value="CfbpA"/>
    <property type="match status" value="1"/>
</dbReference>
<dbReference type="EMBL" id="JAAZSQ010000024">
    <property type="protein sequence ID" value="NKX56433.1"/>
    <property type="molecule type" value="Genomic_DNA"/>
</dbReference>
<dbReference type="GO" id="GO:0006826">
    <property type="term" value="P:iron ion transport"/>
    <property type="evidence" value="ECO:0007669"/>
    <property type="project" value="UniProtKB-KW"/>
</dbReference>
<dbReference type="SUPFAM" id="SSF53850">
    <property type="entry name" value="Periplasmic binding protein-like II"/>
    <property type="match status" value="1"/>
</dbReference>
<dbReference type="Gene3D" id="3.40.190.10">
    <property type="entry name" value="Periplasmic binding protein-like II"/>
    <property type="match status" value="2"/>
</dbReference>
<comment type="caution">
    <text evidence="10">The sequence shown here is derived from an EMBL/GenBank/DDBJ whole genome shotgun (WGS) entry which is preliminary data.</text>
</comment>
<dbReference type="Proteomes" id="UP000544090">
    <property type="component" value="Unassembled WGS sequence"/>
</dbReference>
<keyword evidence="2" id="KW-0813">Transport</keyword>
<evidence type="ECO:0000256" key="9">
    <source>
        <dbReference type="SAM" id="SignalP"/>
    </source>
</evidence>
<organism evidence="10 11">
    <name type="scientific">Arthrobacter mobilis</name>
    <dbReference type="NCBI Taxonomy" id="2724944"/>
    <lineage>
        <taxon>Bacteria</taxon>
        <taxon>Bacillati</taxon>
        <taxon>Actinomycetota</taxon>
        <taxon>Actinomycetes</taxon>
        <taxon>Micrococcales</taxon>
        <taxon>Micrococcaceae</taxon>
        <taxon>Arthrobacter</taxon>
    </lineage>
</organism>
<evidence type="ECO:0000313" key="10">
    <source>
        <dbReference type="EMBL" id="NKX56433.1"/>
    </source>
</evidence>
<keyword evidence="7" id="KW-0406">Ion transport</keyword>
<feature type="chain" id="PRO_5039416273" evidence="9">
    <location>
        <begin position="23"/>
        <end position="350"/>
    </location>
</feature>
<feature type="signal peptide" evidence="9">
    <location>
        <begin position="1"/>
        <end position="22"/>
    </location>
</feature>
<dbReference type="PANTHER" id="PTHR30006">
    <property type="entry name" value="THIAMINE-BINDING PERIPLASMIC PROTEIN-RELATED"/>
    <property type="match status" value="1"/>
</dbReference>
<evidence type="ECO:0000256" key="2">
    <source>
        <dbReference type="ARBA" id="ARBA00022448"/>
    </source>
</evidence>
<accession>A0A7X6QM57</accession>
<protein>
    <submittedName>
        <fullName evidence="10">Iron ABC transporter substrate-binding protein</fullName>
    </submittedName>
</protein>
<keyword evidence="3" id="KW-0410">Iron transport</keyword>
<dbReference type="RefSeq" id="WP_168488700.1">
    <property type="nucleotide sequence ID" value="NZ_JAAZSQ010000024.1"/>
</dbReference>
<feature type="binding site" evidence="8">
    <location>
        <position position="237"/>
    </location>
    <ligand>
        <name>Fe cation</name>
        <dbReference type="ChEBI" id="CHEBI:24875"/>
    </ligand>
</feature>
<feature type="binding site" evidence="8">
    <location>
        <position position="236"/>
    </location>
    <ligand>
        <name>Fe cation</name>
        <dbReference type="ChEBI" id="CHEBI:24875"/>
    </ligand>
</feature>
<evidence type="ECO:0000256" key="8">
    <source>
        <dbReference type="PIRSR" id="PIRSR002825-1"/>
    </source>
</evidence>
<dbReference type="CDD" id="cd13543">
    <property type="entry name" value="PBP2_Fbp"/>
    <property type="match status" value="1"/>
</dbReference>
<dbReference type="InterPro" id="IPR006061">
    <property type="entry name" value="SBP_1_CS"/>
</dbReference>
<dbReference type="PANTHER" id="PTHR30006:SF15">
    <property type="entry name" value="IRON-UTILIZATION PERIPLASMIC PROTEIN"/>
    <property type="match status" value="1"/>
</dbReference>
<keyword evidence="6 8" id="KW-0408">Iron</keyword>
<dbReference type="GO" id="GO:0046872">
    <property type="term" value="F:metal ion binding"/>
    <property type="evidence" value="ECO:0007669"/>
    <property type="project" value="UniProtKB-KW"/>
</dbReference>
<keyword evidence="5 9" id="KW-0732">Signal</keyword>
<evidence type="ECO:0000256" key="4">
    <source>
        <dbReference type="ARBA" id="ARBA00022723"/>
    </source>
</evidence>
<evidence type="ECO:0000256" key="7">
    <source>
        <dbReference type="ARBA" id="ARBA00023065"/>
    </source>
</evidence>